<dbReference type="NCBIfam" id="TIGR02887">
    <property type="entry name" value="spore_ger_x_C"/>
    <property type="match status" value="1"/>
</dbReference>
<name>A0ABU6NCW6_9BACI</name>
<dbReference type="Proteomes" id="UP001330749">
    <property type="component" value="Unassembled WGS sequence"/>
</dbReference>
<comment type="subcellular location">
    <subcellularLocation>
        <location evidence="1">Membrane</location>
        <topology evidence="1">Lipid-anchor</topology>
    </subcellularLocation>
</comment>
<keyword evidence="11" id="KW-1185">Reference proteome</keyword>
<dbReference type="RefSeq" id="WP_327969005.1">
    <property type="nucleotide sequence ID" value="NZ_JARMQG010000237.1"/>
</dbReference>
<gene>
    <name evidence="10" type="ORF">P4447_15875</name>
</gene>
<keyword evidence="6" id="KW-0564">Palmitate</keyword>
<proteinExistence type="inferred from homology"/>
<evidence type="ECO:0000259" key="8">
    <source>
        <dbReference type="Pfam" id="PF05504"/>
    </source>
</evidence>
<organism evidence="10 11">
    <name type="scientific">Bacillus xiapuensis</name>
    <dbReference type="NCBI Taxonomy" id="2014075"/>
    <lineage>
        <taxon>Bacteria</taxon>
        <taxon>Bacillati</taxon>
        <taxon>Bacillota</taxon>
        <taxon>Bacilli</taxon>
        <taxon>Bacillales</taxon>
        <taxon>Bacillaceae</taxon>
        <taxon>Bacillus</taxon>
    </lineage>
</organism>
<keyword evidence="4" id="KW-0732">Signal</keyword>
<dbReference type="Gene3D" id="6.20.190.10">
    <property type="entry name" value="Nutrient germinant receptor protein C, domain 1"/>
    <property type="match status" value="1"/>
</dbReference>
<dbReference type="Pfam" id="PF25198">
    <property type="entry name" value="Spore_GerAC_N"/>
    <property type="match status" value="1"/>
</dbReference>
<dbReference type="InterPro" id="IPR038501">
    <property type="entry name" value="Spore_GerAC_C_sf"/>
</dbReference>
<evidence type="ECO:0000256" key="2">
    <source>
        <dbReference type="ARBA" id="ARBA00007886"/>
    </source>
</evidence>
<sequence>MIPLLNRHNRKICIIFLSLFTSFLLTGCWDRKEVNDMALVLGAAIDKEKGENIKLTLQILIPRVVSAGLQGGGGGGGGGPLVLTRSAVGENMADAASKLQTKFPRRIFWGHCKIYIIGKKLAKSGEVHKQIDFLLRHPEPRERAYLFVSEGEANKILDLEPPLERYQGDVLRKLTEMHIGVDITVKDFEQMLIGDAGTALLPLINKLPPSLGQKKDETIAFMIGTAIFKKDKMVGQIDTKSTRGIMWLRNEIEVTAVTVSPKKGETITLDPIRETSKLVPSIYKGKWKVLLQITSEGTIVQNGTNLDLMSPIITKEIEKELDKDIKQRIDLSIKEVKQGMNLDVFGFADAFHRKYPKEWEKVKDRWDEVLPKVDVKIDIKTRIRRPGLSTTPAGFKEEEVEKE</sequence>
<keyword evidence="7" id="KW-0449">Lipoprotein</keyword>
<evidence type="ECO:0000256" key="6">
    <source>
        <dbReference type="ARBA" id="ARBA00023139"/>
    </source>
</evidence>
<dbReference type="PANTHER" id="PTHR35789">
    <property type="entry name" value="SPORE GERMINATION PROTEIN B3"/>
    <property type="match status" value="1"/>
</dbReference>
<dbReference type="InterPro" id="IPR057336">
    <property type="entry name" value="GerAC_N"/>
</dbReference>
<feature type="domain" description="Spore germination GerAC-like C-terminal" evidence="8">
    <location>
        <begin position="224"/>
        <end position="387"/>
    </location>
</feature>
<dbReference type="InterPro" id="IPR046953">
    <property type="entry name" value="Spore_GerAC-like_C"/>
</dbReference>
<dbReference type="PANTHER" id="PTHR35789:SF1">
    <property type="entry name" value="SPORE GERMINATION PROTEIN B3"/>
    <property type="match status" value="1"/>
</dbReference>
<evidence type="ECO:0000259" key="9">
    <source>
        <dbReference type="Pfam" id="PF25198"/>
    </source>
</evidence>
<reference evidence="10 11" key="1">
    <citation type="submission" date="2023-03" db="EMBL/GenBank/DDBJ databases">
        <title>Bacillus Genome Sequencing.</title>
        <authorList>
            <person name="Dunlap C."/>
        </authorList>
    </citation>
    <scope>NUCLEOTIDE SEQUENCE [LARGE SCALE GENOMIC DNA]</scope>
    <source>
        <strain evidence="10 11">B-14544</strain>
    </source>
</reference>
<keyword evidence="5" id="KW-0472">Membrane</keyword>
<keyword evidence="3" id="KW-0309">Germination</keyword>
<evidence type="ECO:0000256" key="4">
    <source>
        <dbReference type="ARBA" id="ARBA00022729"/>
    </source>
</evidence>
<evidence type="ECO:0000256" key="3">
    <source>
        <dbReference type="ARBA" id="ARBA00022544"/>
    </source>
</evidence>
<evidence type="ECO:0000256" key="1">
    <source>
        <dbReference type="ARBA" id="ARBA00004635"/>
    </source>
</evidence>
<dbReference type="Gene3D" id="3.30.300.210">
    <property type="entry name" value="Nutrient germinant receptor protein C, domain 3"/>
    <property type="match status" value="1"/>
</dbReference>
<comment type="similarity">
    <text evidence="2">Belongs to the GerABKC lipoprotein family.</text>
</comment>
<evidence type="ECO:0000313" key="11">
    <source>
        <dbReference type="Proteomes" id="UP001330749"/>
    </source>
</evidence>
<dbReference type="Pfam" id="PF05504">
    <property type="entry name" value="Spore_GerAC"/>
    <property type="match status" value="1"/>
</dbReference>
<dbReference type="PROSITE" id="PS51257">
    <property type="entry name" value="PROKAR_LIPOPROTEIN"/>
    <property type="match status" value="1"/>
</dbReference>
<comment type="caution">
    <text evidence="10">The sequence shown here is derived from an EMBL/GenBank/DDBJ whole genome shotgun (WGS) entry which is preliminary data.</text>
</comment>
<accession>A0ABU6NCW6</accession>
<protein>
    <submittedName>
        <fullName evidence="10">Ger(X)C family spore germination protein</fullName>
    </submittedName>
</protein>
<feature type="domain" description="Spore germination protein N-terminal" evidence="9">
    <location>
        <begin position="30"/>
        <end position="205"/>
    </location>
</feature>
<evidence type="ECO:0000313" key="10">
    <source>
        <dbReference type="EMBL" id="MED3563905.1"/>
    </source>
</evidence>
<dbReference type="EMBL" id="JARMQG010000237">
    <property type="protein sequence ID" value="MED3563905.1"/>
    <property type="molecule type" value="Genomic_DNA"/>
</dbReference>
<evidence type="ECO:0000256" key="7">
    <source>
        <dbReference type="ARBA" id="ARBA00023288"/>
    </source>
</evidence>
<dbReference type="InterPro" id="IPR008844">
    <property type="entry name" value="Spore_GerAC-like"/>
</dbReference>
<evidence type="ECO:0000256" key="5">
    <source>
        <dbReference type="ARBA" id="ARBA00023136"/>
    </source>
</evidence>